<dbReference type="RefSeq" id="WP_041336237.1">
    <property type="nucleotide sequence ID" value="NZ_CP021334.1"/>
</dbReference>
<evidence type="ECO:0000313" key="2">
    <source>
        <dbReference type="Proteomes" id="UP000035081"/>
    </source>
</evidence>
<dbReference type="Gene3D" id="3.50.14.10">
    <property type="entry name" value="Replication terminator Tus, domain 1 superfamily/Replication terminator Tus"/>
    <property type="match status" value="1"/>
</dbReference>
<sequence>MANETLRRLLTYGIIIHNKNDYKFMLSVPYSEIGGQKMPNSVAETLSVPGELIDQLSQAYQRLVDHCDHLKSLSDGDHRANFEVYVPPFSTTEYERYSADARKQAIVDAVGLTIDDTQNRKCDAGIVCASGETVSTVEQLNEAKAHFKETILKIRSLASGKAVGSRETVLKKALKSAGIQALDLRECYRQIRVMPPHLESISWTWATSHARIQKLTFDEAVTMAEGLRDRDEELADTALDILRRKCAPDELLVRRITLPNQLRANFSYLENGEIQRKSCPISGVVIAQQKMLPRMAWRENPVFRKEVPIRLQRESKIEPEPVVQSLSIHRYVRGHA</sequence>
<evidence type="ECO:0008006" key="3">
    <source>
        <dbReference type="Google" id="ProtNLM"/>
    </source>
</evidence>
<dbReference type="AlphaFoldDB" id="W5YX47"/>
<dbReference type="GO" id="GO:0005737">
    <property type="term" value="C:cytoplasm"/>
    <property type="evidence" value="ECO:0007669"/>
    <property type="project" value="InterPro"/>
</dbReference>
<name>W5YX47_9GAMM</name>
<dbReference type="GO" id="GO:0003677">
    <property type="term" value="F:DNA binding"/>
    <property type="evidence" value="ECO:0007669"/>
    <property type="project" value="InterPro"/>
</dbReference>
<organism evidence="1 2">
    <name type="scientific">Marinobacter salarius</name>
    <dbReference type="NCBI Taxonomy" id="1420917"/>
    <lineage>
        <taxon>Bacteria</taxon>
        <taxon>Pseudomonadati</taxon>
        <taxon>Pseudomonadota</taxon>
        <taxon>Gammaproteobacteria</taxon>
        <taxon>Pseudomonadales</taxon>
        <taxon>Marinobacteraceae</taxon>
        <taxon>Marinobacter</taxon>
    </lineage>
</organism>
<protein>
    <recommendedName>
        <fullName evidence="3">DNA replication terminus site binding protein</fullName>
    </recommendedName>
</protein>
<evidence type="ECO:0000313" key="1">
    <source>
        <dbReference type="EMBL" id="AHI33474.1"/>
    </source>
</evidence>
<reference evidence="1 2" key="1">
    <citation type="journal article" date="2014" name="Genome Announc.">
        <title>Draft Genome Sequences of Marinobacter similis A3d10T and Marinobacter salarius R9SW1T.</title>
        <authorList>
            <person name="Ivanova E.P."/>
            <person name="Ng H.J."/>
            <person name="Webb H.K."/>
            <person name="Feng G."/>
            <person name="Oshima K."/>
            <person name="Hattori M."/>
            <person name="Ohkuma M."/>
            <person name="Sergeev A.F."/>
            <person name="Mikhailov V.V."/>
            <person name="Crawford R.J."/>
            <person name="Sawabe T."/>
        </authorList>
    </citation>
    <scope>NUCLEOTIDE SEQUENCE [LARGE SCALE GENOMIC DNA]</scope>
    <source>
        <strain evidence="2">A3d10 and R9SW1</strain>
    </source>
</reference>
<dbReference type="KEGG" id="msr:AU15_21780"/>
<gene>
    <name evidence="1" type="ORF">AU15_21780</name>
</gene>
<dbReference type="HOGENOM" id="CLU_908952_0_0_6"/>
<dbReference type="GO" id="GO:0006274">
    <property type="term" value="P:DNA replication termination"/>
    <property type="evidence" value="ECO:0007669"/>
    <property type="project" value="InterPro"/>
</dbReference>
<dbReference type="InterPro" id="IPR036381">
    <property type="entry name" value="Tus_dom1"/>
</dbReference>
<accession>W5YX47</accession>
<proteinExistence type="predicted"/>
<dbReference type="Proteomes" id="UP000035081">
    <property type="component" value="Chromosome"/>
</dbReference>
<dbReference type="EMBL" id="CP007152">
    <property type="protein sequence ID" value="AHI33474.1"/>
    <property type="molecule type" value="Genomic_DNA"/>
</dbReference>